<reference evidence="2 3" key="1">
    <citation type="journal article" date="2017" name="PLoS Biol.">
        <title>The sea cucumber genome provides insights into morphological evolution and visceral regeneration.</title>
        <authorList>
            <person name="Zhang X."/>
            <person name="Sun L."/>
            <person name="Yuan J."/>
            <person name="Sun Y."/>
            <person name="Gao Y."/>
            <person name="Zhang L."/>
            <person name="Li S."/>
            <person name="Dai H."/>
            <person name="Hamel J.F."/>
            <person name="Liu C."/>
            <person name="Yu Y."/>
            <person name="Liu S."/>
            <person name="Lin W."/>
            <person name="Guo K."/>
            <person name="Jin S."/>
            <person name="Xu P."/>
            <person name="Storey K.B."/>
            <person name="Huan P."/>
            <person name="Zhang T."/>
            <person name="Zhou Y."/>
            <person name="Zhang J."/>
            <person name="Lin C."/>
            <person name="Li X."/>
            <person name="Xing L."/>
            <person name="Huo D."/>
            <person name="Sun M."/>
            <person name="Wang L."/>
            <person name="Mercier A."/>
            <person name="Li F."/>
            <person name="Yang H."/>
            <person name="Xiang J."/>
        </authorList>
    </citation>
    <scope>NUCLEOTIDE SEQUENCE [LARGE SCALE GENOMIC DNA]</scope>
    <source>
        <strain evidence="2">Shaxun</strain>
        <tissue evidence="2">Muscle</tissue>
    </source>
</reference>
<dbReference type="EMBL" id="MRZV01000054">
    <property type="protein sequence ID" value="PIK60505.1"/>
    <property type="molecule type" value="Genomic_DNA"/>
</dbReference>
<evidence type="ECO:0000313" key="3">
    <source>
        <dbReference type="Proteomes" id="UP000230750"/>
    </source>
</evidence>
<name>A0A2G8LJU9_STIJA</name>
<dbReference type="Proteomes" id="UP000230750">
    <property type="component" value="Unassembled WGS sequence"/>
</dbReference>
<gene>
    <name evidence="2" type="ORF">BSL78_02532</name>
</gene>
<evidence type="ECO:0000313" key="2">
    <source>
        <dbReference type="EMBL" id="PIK60505.1"/>
    </source>
</evidence>
<keyword evidence="3" id="KW-1185">Reference proteome</keyword>
<evidence type="ECO:0000256" key="1">
    <source>
        <dbReference type="SAM" id="MobiDB-lite"/>
    </source>
</evidence>
<dbReference type="AlphaFoldDB" id="A0A2G8LJU9"/>
<feature type="region of interest" description="Disordered" evidence="1">
    <location>
        <begin position="33"/>
        <end position="90"/>
    </location>
</feature>
<organism evidence="2 3">
    <name type="scientific">Stichopus japonicus</name>
    <name type="common">Sea cucumber</name>
    <dbReference type="NCBI Taxonomy" id="307972"/>
    <lineage>
        <taxon>Eukaryota</taxon>
        <taxon>Metazoa</taxon>
        <taxon>Echinodermata</taxon>
        <taxon>Eleutherozoa</taxon>
        <taxon>Echinozoa</taxon>
        <taxon>Holothuroidea</taxon>
        <taxon>Aspidochirotacea</taxon>
        <taxon>Aspidochirotida</taxon>
        <taxon>Stichopodidae</taxon>
        <taxon>Apostichopus</taxon>
    </lineage>
</organism>
<accession>A0A2G8LJU9</accession>
<comment type="caution">
    <text evidence="2">The sequence shown here is derived from an EMBL/GenBank/DDBJ whole genome shotgun (WGS) entry which is preliminary data.</text>
</comment>
<feature type="compositionally biased region" description="Low complexity" evidence="1">
    <location>
        <begin position="51"/>
        <end position="70"/>
    </location>
</feature>
<protein>
    <submittedName>
        <fullName evidence="2">Uncharacterized protein</fullName>
    </submittedName>
</protein>
<sequence>MGSRPPLPNQGKTQHTVRSITIYTDINFDCTELSKIAGNPPPYTPLKEDYQSPPQGYPPGYGTPQHQGYPTAPPPQGYPPSQQSAYPPQQVIVVNNQTPLAPAANNTVLVTTTTARP</sequence>
<proteinExistence type="predicted"/>
<feature type="compositionally biased region" description="Low complexity" evidence="1">
    <location>
        <begin position="79"/>
        <end position="90"/>
    </location>
</feature>